<dbReference type="AlphaFoldDB" id="A0A392UGM2"/>
<reference evidence="1 2" key="1">
    <citation type="journal article" date="2018" name="Front. Plant Sci.">
        <title>Red Clover (Trifolium pratense) and Zigzag Clover (T. medium) - A Picture of Genomic Similarities and Differences.</title>
        <authorList>
            <person name="Dluhosova J."/>
            <person name="Istvanek J."/>
            <person name="Nedelnik J."/>
            <person name="Repkova J."/>
        </authorList>
    </citation>
    <scope>NUCLEOTIDE SEQUENCE [LARGE SCALE GENOMIC DNA]</scope>
    <source>
        <strain evidence="2">cv. 10/8</strain>
        <tissue evidence="1">Leaf</tissue>
    </source>
</reference>
<dbReference type="EMBL" id="LXQA010784674">
    <property type="protein sequence ID" value="MCI70875.1"/>
    <property type="molecule type" value="Genomic_DNA"/>
</dbReference>
<feature type="non-terminal residue" evidence="1">
    <location>
        <position position="55"/>
    </location>
</feature>
<keyword evidence="2" id="KW-1185">Reference proteome</keyword>
<sequence length="55" mass="6153">MDLSLTEEMTIGLTEHTLCSSSNFLFIDPMVVLLNPTPVITRDLGKFSHDPSMWA</sequence>
<dbReference type="Proteomes" id="UP000265520">
    <property type="component" value="Unassembled WGS sequence"/>
</dbReference>
<comment type="caution">
    <text evidence="1">The sequence shown here is derived from an EMBL/GenBank/DDBJ whole genome shotgun (WGS) entry which is preliminary data.</text>
</comment>
<name>A0A392UGM2_9FABA</name>
<evidence type="ECO:0000313" key="1">
    <source>
        <dbReference type="EMBL" id="MCI70875.1"/>
    </source>
</evidence>
<organism evidence="1 2">
    <name type="scientific">Trifolium medium</name>
    <dbReference type="NCBI Taxonomy" id="97028"/>
    <lineage>
        <taxon>Eukaryota</taxon>
        <taxon>Viridiplantae</taxon>
        <taxon>Streptophyta</taxon>
        <taxon>Embryophyta</taxon>
        <taxon>Tracheophyta</taxon>
        <taxon>Spermatophyta</taxon>
        <taxon>Magnoliopsida</taxon>
        <taxon>eudicotyledons</taxon>
        <taxon>Gunneridae</taxon>
        <taxon>Pentapetalae</taxon>
        <taxon>rosids</taxon>
        <taxon>fabids</taxon>
        <taxon>Fabales</taxon>
        <taxon>Fabaceae</taxon>
        <taxon>Papilionoideae</taxon>
        <taxon>50 kb inversion clade</taxon>
        <taxon>NPAAA clade</taxon>
        <taxon>Hologalegina</taxon>
        <taxon>IRL clade</taxon>
        <taxon>Trifolieae</taxon>
        <taxon>Trifolium</taxon>
    </lineage>
</organism>
<accession>A0A392UGM2</accession>
<evidence type="ECO:0000313" key="2">
    <source>
        <dbReference type="Proteomes" id="UP000265520"/>
    </source>
</evidence>
<protein>
    <submittedName>
        <fullName evidence="1">Uncharacterized protein</fullName>
    </submittedName>
</protein>
<proteinExistence type="predicted"/>